<dbReference type="AlphaFoldDB" id="A0A1L7W9H5"/>
<evidence type="ECO:0000256" key="4">
    <source>
        <dbReference type="ARBA" id="ARBA00022989"/>
    </source>
</evidence>
<dbReference type="GO" id="GO:0016020">
    <property type="term" value="C:membrane"/>
    <property type="evidence" value="ECO:0007669"/>
    <property type="project" value="UniProtKB-SubCell"/>
</dbReference>
<evidence type="ECO:0000256" key="5">
    <source>
        <dbReference type="ARBA" id="ARBA00023136"/>
    </source>
</evidence>
<evidence type="ECO:0000256" key="3">
    <source>
        <dbReference type="ARBA" id="ARBA00022692"/>
    </source>
</evidence>
<comment type="caution">
    <text evidence="10">The sequence shown here is derived from an EMBL/GenBank/DDBJ whole genome shotgun (WGS) entry which is preliminary data.</text>
</comment>
<dbReference type="InterPro" id="IPR020846">
    <property type="entry name" value="MFS_dom"/>
</dbReference>
<dbReference type="GO" id="GO:0022857">
    <property type="term" value="F:transmembrane transporter activity"/>
    <property type="evidence" value="ECO:0007669"/>
    <property type="project" value="InterPro"/>
</dbReference>
<dbReference type="PANTHER" id="PTHR23502">
    <property type="entry name" value="MAJOR FACILITATOR SUPERFAMILY"/>
    <property type="match status" value="1"/>
</dbReference>
<evidence type="ECO:0000313" key="10">
    <source>
        <dbReference type="EMBL" id="CZR49264.1"/>
    </source>
</evidence>
<feature type="transmembrane region" description="Helical" evidence="8">
    <location>
        <begin position="136"/>
        <end position="155"/>
    </location>
</feature>
<feature type="transmembrane region" description="Helical" evidence="8">
    <location>
        <begin position="341"/>
        <end position="360"/>
    </location>
</feature>
<keyword evidence="6" id="KW-0325">Glycoprotein</keyword>
<evidence type="ECO:0000256" key="6">
    <source>
        <dbReference type="ARBA" id="ARBA00023180"/>
    </source>
</evidence>
<sequence>MAETKASIDIDRPASQRTLTPSYTGSAAKRDEETATKQELVQDEDPNAVGWDGPDDPKNPMNWPAKKKWSCIGALSVMTLLTPLGSSMFAPGVPDIMREFETSNRNVATFVVSVYILGFAFGPLLAAPLSEIYGRAIVFNVANVLFLLMTVATALSQNMPMLIVFRFLMGFTGSTPVTNGSGTISDIFPVQERGKAMAVWAMGPLLGPCIGPLAGGYMVQAIGWRWVFWLIAILTGFIAALCYFAAPETYAPTLLRAKAAKLKKETGNQDLYSILDKDGLTPKQRLSNASVRPMRMLFTHLPVFILSFYVAIVYGVLYLMFSTFTFVFAKQYGFGTGTIGLAYLPTGIGMLSGTITFGVLTDVVIKKKIEQNGKTVPEDRLPIWMTLPSGLLIVGALFWYGWAADQNVHWIVPMIGVALFCFGLMGIMMCLQTYLVDAYITYAASAVAAMTVLRSLAGGLLPLAGLFMYDDLGLGWGNSILAFLALALVPVPVIFFLYGSKIRAKSPNNLG</sequence>
<dbReference type="SUPFAM" id="SSF103473">
    <property type="entry name" value="MFS general substrate transporter"/>
    <property type="match status" value="1"/>
</dbReference>
<keyword evidence="5 8" id="KW-0472">Membrane</keyword>
<feature type="transmembrane region" description="Helical" evidence="8">
    <location>
        <begin position="443"/>
        <end position="468"/>
    </location>
</feature>
<gene>
    <name evidence="10" type="ORF">FPRO_08995</name>
</gene>
<dbReference type="FunFam" id="1.20.1250.20:FF:000011">
    <property type="entry name" value="MFS multidrug transporter, putative"/>
    <property type="match status" value="1"/>
</dbReference>
<dbReference type="EMBL" id="FJOF01000016">
    <property type="protein sequence ID" value="CZR49264.1"/>
    <property type="molecule type" value="Genomic_DNA"/>
</dbReference>
<keyword evidence="3 8" id="KW-0812">Transmembrane</keyword>
<dbReference type="RefSeq" id="XP_031089767.1">
    <property type="nucleotide sequence ID" value="XM_031224516.1"/>
</dbReference>
<dbReference type="Gene3D" id="1.20.1250.20">
    <property type="entry name" value="MFS general substrate transporter like domains"/>
    <property type="match status" value="1"/>
</dbReference>
<name>A0A1L7W9H5_FUSPR</name>
<feature type="transmembrane region" description="Helical" evidence="8">
    <location>
        <begin position="381"/>
        <end position="402"/>
    </location>
</feature>
<keyword evidence="4 8" id="KW-1133">Transmembrane helix</keyword>
<dbReference type="InterPro" id="IPR036259">
    <property type="entry name" value="MFS_trans_sf"/>
</dbReference>
<reference evidence="11" key="1">
    <citation type="journal article" date="2016" name="Genome Biol. Evol.">
        <title>Comparative 'omics' of the Fusarium fujikuroi species complex highlights differences in genetic potential and metabolite synthesis.</title>
        <authorList>
            <person name="Niehaus E.-M."/>
            <person name="Muensterkoetter M."/>
            <person name="Proctor R.H."/>
            <person name="Brown D.W."/>
            <person name="Sharon A."/>
            <person name="Idan Y."/>
            <person name="Oren-Young L."/>
            <person name="Sieber C.M."/>
            <person name="Novak O."/>
            <person name="Pencik A."/>
            <person name="Tarkowska D."/>
            <person name="Hromadova K."/>
            <person name="Freeman S."/>
            <person name="Maymon M."/>
            <person name="Elazar M."/>
            <person name="Youssef S.A."/>
            <person name="El-Shabrawy E.S.M."/>
            <person name="Shalaby A.B.A."/>
            <person name="Houterman P."/>
            <person name="Brock N.L."/>
            <person name="Burkhardt I."/>
            <person name="Tsavkelova E.A."/>
            <person name="Dickschat J.S."/>
            <person name="Galuszka P."/>
            <person name="Gueldener U."/>
            <person name="Tudzynski B."/>
        </authorList>
    </citation>
    <scope>NUCLEOTIDE SEQUENCE [LARGE SCALE GENOMIC DNA]</scope>
    <source>
        <strain evidence="11">ET1</strain>
    </source>
</reference>
<feature type="transmembrane region" description="Helical" evidence="8">
    <location>
        <begin position="301"/>
        <end position="321"/>
    </location>
</feature>
<feature type="transmembrane region" description="Helical" evidence="8">
    <location>
        <begin position="161"/>
        <end position="178"/>
    </location>
</feature>
<dbReference type="InterPro" id="IPR011701">
    <property type="entry name" value="MFS"/>
</dbReference>
<evidence type="ECO:0000256" key="2">
    <source>
        <dbReference type="ARBA" id="ARBA00008335"/>
    </source>
</evidence>
<feature type="transmembrane region" description="Helical" evidence="8">
    <location>
        <begin position="199"/>
        <end position="220"/>
    </location>
</feature>
<evidence type="ECO:0000313" key="11">
    <source>
        <dbReference type="Proteomes" id="UP000183971"/>
    </source>
</evidence>
<keyword evidence="11" id="KW-1185">Reference proteome</keyword>
<evidence type="ECO:0000256" key="1">
    <source>
        <dbReference type="ARBA" id="ARBA00004141"/>
    </source>
</evidence>
<feature type="transmembrane region" description="Helical" evidence="8">
    <location>
        <begin position="480"/>
        <end position="498"/>
    </location>
</feature>
<dbReference type="VEuPathDB" id="FungiDB:FPRO_08995"/>
<proteinExistence type="inferred from homology"/>
<dbReference type="Pfam" id="PF07690">
    <property type="entry name" value="MFS_1"/>
    <property type="match status" value="1"/>
</dbReference>
<evidence type="ECO:0000256" key="7">
    <source>
        <dbReference type="SAM" id="MobiDB-lite"/>
    </source>
</evidence>
<protein>
    <submittedName>
        <fullName evidence="10">Related to multidrug resistant protein</fullName>
    </submittedName>
</protein>
<feature type="domain" description="Major facilitator superfamily (MFS) profile" evidence="9">
    <location>
        <begin position="71"/>
        <end position="502"/>
    </location>
</feature>
<feature type="region of interest" description="Disordered" evidence="7">
    <location>
        <begin position="1"/>
        <end position="60"/>
    </location>
</feature>
<feature type="compositionally biased region" description="Polar residues" evidence="7">
    <location>
        <begin position="15"/>
        <end position="25"/>
    </location>
</feature>
<organism evidence="10 11">
    <name type="scientific">Fusarium proliferatum (strain ET1)</name>
    <name type="common">Orchid endophyte fungus</name>
    <dbReference type="NCBI Taxonomy" id="1227346"/>
    <lineage>
        <taxon>Eukaryota</taxon>
        <taxon>Fungi</taxon>
        <taxon>Dikarya</taxon>
        <taxon>Ascomycota</taxon>
        <taxon>Pezizomycotina</taxon>
        <taxon>Sordariomycetes</taxon>
        <taxon>Hypocreomycetidae</taxon>
        <taxon>Hypocreales</taxon>
        <taxon>Nectriaceae</taxon>
        <taxon>Fusarium</taxon>
        <taxon>Fusarium fujikuroi species complex</taxon>
    </lineage>
</organism>
<evidence type="ECO:0000259" key="9">
    <source>
        <dbReference type="PROSITE" id="PS50850"/>
    </source>
</evidence>
<dbReference type="PANTHER" id="PTHR23502:SF68">
    <property type="entry name" value="MULTIDRUG TRANSPORTER, PUTATIVE (AFU_ORTHOLOGUE AFUA_3G01120)-RELATED"/>
    <property type="match status" value="1"/>
</dbReference>
<dbReference type="PROSITE" id="PS50850">
    <property type="entry name" value="MFS"/>
    <property type="match status" value="1"/>
</dbReference>
<accession>A0A1L7W9H5</accession>
<dbReference type="CDD" id="cd17323">
    <property type="entry name" value="MFS_Tpo1_MDR_like"/>
    <property type="match status" value="1"/>
</dbReference>
<feature type="transmembrane region" description="Helical" evidence="8">
    <location>
        <begin position="408"/>
        <end position="431"/>
    </location>
</feature>
<feature type="transmembrane region" description="Helical" evidence="8">
    <location>
        <begin position="69"/>
        <end position="90"/>
    </location>
</feature>
<evidence type="ECO:0000256" key="8">
    <source>
        <dbReference type="SAM" id="Phobius"/>
    </source>
</evidence>
<feature type="transmembrane region" description="Helical" evidence="8">
    <location>
        <begin position="110"/>
        <end position="129"/>
    </location>
</feature>
<dbReference type="Proteomes" id="UP000183971">
    <property type="component" value="Unassembled WGS sequence"/>
</dbReference>
<feature type="transmembrane region" description="Helical" evidence="8">
    <location>
        <begin position="226"/>
        <end position="246"/>
    </location>
</feature>
<comment type="subcellular location">
    <subcellularLocation>
        <location evidence="1">Membrane</location>
        <topology evidence="1">Multi-pass membrane protein</topology>
    </subcellularLocation>
</comment>
<comment type="similarity">
    <text evidence="2">Belongs to the major facilitator superfamily.</text>
</comment>
<feature type="compositionally biased region" description="Basic and acidic residues" evidence="7">
    <location>
        <begin position="1"/>
        <end position="14"/>
    </location>
</feature>
<dbReference type="GeneID" id="42053870"/>